<accession>A0A9P6V142</accession>
<evidence type="ECO:0000313" key="2">
    <source>
        <dbReference type="EMBL" id="KAG0330548.1"/>
    </source>
</evidence>
<dbReference type="PANTHER" id="PTHR39214">
    <property type="entry name" value="MICROBODY (PEROXISOME) BIOGENESIS PROTEIN PEROXIN 8 (EUROFUNG)"/>
    <property type="match status" value="1"/>
</dbReference>
<evidence type="ECO:0000256" key="1">
    <source>
        <dbReference type="SAM" id="MobiDB-lite"/>
    </source>
</evidence>
<proteinExistence type="predicted"/>
<dbReference type="OrthoDB" id="2357318at2759"/>
<feature type="region of interest" description="Disordered" evidence="1">
    <location>
        <begin position="1042"/>
        <end position="1073"/>
    </location>
</feature>
<evidence type="ECO:0000313" key="3">
    <source>
        <dbReference type="Proteomes" id="UP000738325"/>
    </source>
</evidence>
<sequence length="1194" mass="132956">MAATQPAFLAEMLASIPHATERPRPQGTLAAKRWAGALLDILLHPTRWQKLGFATQWAKWLEWEGGLDLKGPVRSPGILYLQNPLHPFALNTLLNYLDFSLVDIETLIGCVDTGDWSCMLREGGLTDPKEREQVCKSLEHLCLLSFYLRHSLASLASSSQSAVGAVDPTEQEEAAMIHGLVERILVKDKSTTSNTLWHQAFSEHALRLTSLQDPNNALMPSKLSVILNEVLEVIRLDKLRQAGWTDPAVSDSLSDSQFQQLGRLLSTSFFTIMEFSDASLFLPIENITFLSKFAAQLPASWYSDDFLKVTMKMAKRYIVTEQQDKVRIPIQVQGLVAISTLWSFWMRKTGSGDVNILGQDLIDVIVEILVIPSLFTGPESRGLLSACFSGLATGLDKWSGLMGPKILQGMTAALGYGRVAVRDQDMDGIQASMATALRSDVWNESAQSITQLVTAFLQSFYGSSSLMTVSTSVGNVDELFQIQRLFQFVVTQRAGLAPVKDEEDEKKKKRRRKPKKEVKLKGLAWFEALVHGIQELSGTRESAPALLAIAGILRAVQHGEDDPPKVDTDSLALIQDLYVARLKAFLEPLKIEDSVLLSPYMQACLVFATSQTVPTLPSCKLDSVESSLLAKLLVDYVLQPNEGVVPISEIVRVITYDIARERGRLPLNGEANQLLTGTVKGPLFSEMGRIARTVATLIESIEDWKQIEDLLQRMHSFSINTHVDWARCGLSQADSFVERKDDESRLDSETTKSLAMMFQVFKTVLFAYTMIFGSVVEKSSAGAVPARLISHLDYLMLDSYAYLYFVTYKLGPGGFQVYEELVTSILTRMVLSEELTAAQQQQIQHQHGNDDNINRHLLLNKTLKEMMPRAELGFHDPVMESRTLFYLNLLERVMIAIEGSFLEHQLLPMVYPYLLKNDQRDLFESAHSVVMSVFLTKKRIAKEVAPFYSNLLLDHFPDQINIDQLRAAFTTMIRSLSETEDALAWLCVEKLLGRIQHYDDLAEAESEASYDEAVVIFKKEQEEQEKQKALVQVATAVHQDLSPQESATHFPSLGTLTPPTPSPPTTATSETLNSASFTTAAASTSAMASLERQKERGQLLLALFDQLSSVNLVFVETLGDKIRGLLMKEQSSVGRKALLKCIFDVIGGPAVDYTKRDWAVKWYLSLVNEFGHNHVSSSPVTKHYPQSTVPAASS</sequence>
<dbReference type="EMBL" id="JAAAIP010000001">
    <property type="protein sequence ID" value="KAG0330548.1"/>
    <property type="molecule type" value="Genomic_DNA"/>
</dbReference>
<dbReference type="PANTHER" id="PTHR39214:SF1">
    <property type="entry name" value="MICROBODY (PEROXISOME) BIOGENESIS PROTEIN PEROXIN 8 (EUROFUNG)"/>
    <property type="match status" value="1"/>
</dbReference>
<organism evidence="2 3">
    <name type="scientific">Dissophora globulifera</name>
    <dbReference type="NCBI Taxonomy" id="979702"/>
    <lineage>
        <taxon>Eukaryota</taxon>
        <taxon>Fungi</taxon>
        <taxon>Fungi incertae sedis</taxon>
        <taxon>Mucoromycota</taxon>
        <taxon>Mortierellomycotina</taxon>
        <taxon>Mortierellomycetes</taxon>
        <taxon>Mortierellales</taxon>
        <taxon>Mortierellaceae</taxon>
        <taxon>Dissophora</taxon>
    </lineage>
</organism>
<dbReference type="InterPro" id="IPR055334">
    <property type="entry name" value="PEX8-like"/>
</dbReference>
<comment type="caution">
    <text evidence="2">The sequence shown here is derived from an EMBL/GenBank/DDBJ whole genome shotgun (WGS) entry which is preliminary data.</text>
</comment>
<gene>
    <name evidence="2" type="ORF">BGZ99_000019</name>
</gene>
<protein>
    <submittedName>
        <fullName evidence="2">Uncharacterized protein</fullName>
    </submittedName>
</protein>
<dbReference type="AlphaFoldDB" id="A0A9P6V142"/>
<feature type="region of interest" description="Disordered" evidence="1">
    <location>
        <begin position="1175"/>
        <end position="1194"/>
    </location>
</feature>
<keyword evidence="3" id="KW-1185">Reference proteome</keyword>
<name>A0A9P6V142_9FUNG</name>
<dbReference type="Proteomes" id="UP000738325">
    <property type="component" value="Unassembled WGS sequence"/>
</dbReference>
<reference evidence="2" key="1">
    <citation type="journal article" date="2020" name="Fungal Divers.">
        <title>Resolving the Mortierellaceae phylogeny through synthesis of multi-gene phylogenetics and phylogenomics.</title>
        <authorList>
            <person name="Vandepol N."/>
            <person name="Liber J."/>
            <person name="Desiro A."/>
            <person name="Na H."/>
            <person name="Kennedy M."/>
            <person name="Barry K."/>
            <person name="Grigoriev I.V."/>
            <person name="Miller A.N."/>
            <person name="O'Donnell K."/>
            <person name="Stajich J.E."/>
            <person name="Bonito G."/>
        </authorList>
    </citation>
    <scope>NUCLEOTIDE SEQUENCE</scope>
    <source>
        <strain evidence="2">REB-010B</strain>
    </source>
</reference>